<reference evidence="3 4" key="1">
    <citation type="journal article" date="2019" name="Commun. Biol.">
        <title>The bagworm genome reveals a unique fibroin gene that provides high tensile strength.</title>
        <authorList>
            <person name="Kono N."/>
            <person name="Nakamura H."/>
            <person name="Ohtoshi R."/>
            <person name="Tomita M."/>
            <person name="Numata K."/>
            <person name="Arakawa K."/>
        </authorList>
    </citation>
    <scope>NUCLEOTIDE SEQUENCE [LARGE SCALE GENOMIC DNA]</scope>
</reference>
<evidence type="ECO:0000313" key="3">
    <source>
        <dbReference type="EMBL" id="GBP75200.1"/>
    </source>
</evidence>
<feature type="compositionally biased region" description="Polar residues" evidence="1">
    <location>
        <begin position="201"/>
        <end position="233"/>
    </location>
</feature>
<evidence type="ECO:0000259" key="2">
    <source>
        <dbReference type="Pfam" id="PF13843"/>
    </source>
</evidence>
<feature type="domain" description="PiggyBac transposable element-derived protein" evidence="2">
    <location>
        <begin position="9"/>
        <end position="51"/>
    </location>
</feature>
<sequence length="255" mass="27855">MHDDAQINEDTGKPEIIMDYNRTKGGVDSVDKMCETYNVARGTNRWPMWFLVVWIASYRGYSTQKLATLLAAAPTYARDATLPPAPPSPAAQSVSIYQAIRTLDFFPSVFAANLFWSLEYSTWCLNLNYKKSRNKLISNNDNAGSSRHNTDIESPSGYNTHNTGPSGYNTHNIESSDYNIHNAGPSGGSSAYNIHNAGPSGYSTRNAGSSDNNLHSAGPSDFNTRNAELSGNNPPVLEEPILNSELPNAIQKNDS</sequence>
<dbReference type="OrthoDB" id="6433782at2759"/>
<protein>
    <recommendedName>
        <fullName evidence="2">PiggyBac transposable element-derived protein domain-containing protein</fullName>
    </recommendedName>
</protein>
<dbReference type="Pfam" id="PF13843">
    <property type="entry name" value="DDE_Tnp_1_7"/>
    <property type="match status" value="1"/>
</dbReference>
<proteinExistence type="predicted"/>
<dbReference type="EMBL" id="BGZK01001239">
    <property type="protein sequence ID" value="GBP75200.1"/>
    <property type="molecule type" value="Genomic_DNA"/>
</dbReference>
<name>A0A4C1YJG9_EUMVA</name>
<organism evidence="3 4">
    <name type="scientific">Eumeta variegata</name>
    <name type="common">Bagworm moth</name>
    <name type="synonym">Eumeta japonica</name>
    <dbReference type="NCBI Taxonomy" id="151549"/>
    <lineage>
        <taxon>Eukaryota</taxon>
        <taxon>Metazoa</taxon>
        <taxon>Ecdysozoa</taxon>
        <taxon>Arthropoda</taxon>
        <taxon>Hexapoda</taxon>
        <taxon>Insecta</taxon>
        <taxon>Pterygota</taxon>
        <taxon>Neoptera</taxon>
        <taxon>Endopterygota</taxon>
        <taxon>Lepidoptera</taxon>
        <taxon>Glossata</taxon>
        <taxon>Ditrysia</taxon>
        <taxon>Tineoidea</taxon>
        <taxon>Psychidae</taxon>
        <taxon>Oiketicinae</taxon>
        <taxon>Eumeta</taxon>
    </lineage>
</organism>
<evidence type="ECO:0000313" key="4">
    <source>
        <dbReference type="Proteomes" id="UP000299102"/>
    </source>
</evidence>
<gene>
    <name evidence="3" type="ORF">EVAR_88806_1</name>
</gene>
<dbReference type="InterPro" id="IPR029526">
    <property type="entry name" value="PGBD"/>
</dbReference>
<accession>A0A4C1YJG9</accession>
<dbReference type="STRING" id="151549.A0A4C1YJG9"/>
<evidence type="ECO:0000256" key="1">
    <source>
        <dbReference type="SAM" id="MobiDB-lite"/>
    </source>
</evidence>
<comment type="caution">
    <text evidence="3">The sequence shown here is derived from an EMBL/GenBank/DDBJ whole genome shotgun (WGS) entry which is preliminary data.</text>
</comment>
<feature type="region of interest" description="Disordered" evidence="1">
    <location>
        <begin position="138"/>
        <end position="174"/>
    </location>
</feature>
<dbReference type="Proteomes" id="UP000299102">
    <property type="component" value="Unassembled WGS sequence"/>
</dbReference>
<keyword evidence="4" id="KW-1185">Reference proteome</keyword>
<dbReference type="AlphaFoldDB" id="A0A4C1YJG9"/>
<feature type="region of interest" description="Disordered" evidence="1">
    <location>
        <begin position="195"/>
        <end position="240"/>
    </location>
</feature>